<dbReference type="PANTHER" id="PTHR32411:SF56">
    <property type="entry name" value="GNK2-HOMOLOGOUS DOMAIN-CONTAINING PROTEIN"/>
    <property type="match status" value="1"/>
</dbReference>
<name>A0ABC8KC45_ERUVS</name>
<dbReference type="GO" id="GO:0005576">
    <property type="term" value="C:extracellular region"/>
    <property type="evidence" value="ECO:0007669"/>
    <property type="project" value="UniProtKB-SubCell"/>
</dbReference>
<accession>A0ABC8KC45</accession>
<organism evidence="7 8">
    <name type="scientific">Eruca vesicaria subsp. sativa</name>
    <name type="common">Garden rocket</name>
    <name type="synonym">Eruca sativa</name>
    <dbReference type="NCBI Taxonomy" id="29727"/>
    <lineage>
        <taxon>Eukaryota</taxon>
        <taxon>Viridiplantae</taxon>
        <taxon>Streptophyta</taxon>
        <taxon>Embryophyta</taxon>
        <taxon>Tracheophyta</taxon>
        <taxon>Spermatophyta</taxon>
        <taxon>Magnoliopsida</taxon>
        <taxon>eudicotyledons</taxon>
        <taxon>Gunneridae</taxon>
        <taxon>Pentapetalae</taxon>
        <taxon>rosids</taxon>
        <taxon>malvids</taxon>
        <taxon>Brassicales</taxon>
        <taxon>Brassicaceae</taxon>
        <taxon>Brassiceae</taxon>
        <taxon>Eruca</taxon>
    </lineage>
</organism>
<comment type="caution">
    <text evidence="7">The sequence shown here is derived from an EMBL/GenBank/DDBJ whole genome shotgun (WGS) entry which is preliminary data.</text>
</comment>
<dbReference type="InterPro" id="IPR050581">
    <property type="entry name" value="CRR_secretory_protein"/>
</dbReference>
<dbReference type="InterPro" id="IPR038408">
    <property type="entry name" value="GNK2_sf"/>
</dbReference>
<dbReference type="EMBL" id="CAKOAT010218376">
    <property type="protein sequence ID" value="CAH8356528.1"/>
    <property type="molecule type" value="Genomic_DNA"/>
</dbReference>
<dbReference type="PROSITE" id="PS51473">
    <property type="entry name" value="GNK2"/>
    <property type="match status" value="2"/>
</dbReference>
<evidence type="ECO:0000259" key="6">
    <source>
        <dbReference type="PROSITE" id="PS51473"/>
    </source>
</evidence>
<evidence type="ECO:0000256" key="5">
    <source>
        <dbReference type="ARBA" id="ARBA00038515"/>
    </source>
</evidence>
<keyword evidence="8" id="KW-1185">Reference proteome</keyword>
<proteinExistence type="inferred from homology"/>
<feature type="domain" description="Gnk2-homologous" evidence="6">
    <location>
        <begin position="129"/>
        <end position="238"/>
    </location>
</feature>
<comment type="subcellular location">
    <subcellularLocation>
        <location evidence="1">Secreted</location>
    </subcellularLocation>
</comment>
<dbReference type="Pfam" id="PF01657">
    <property type="entry name" value="Stress-antifung"/>
    <property type="match status" value="2"/>
</dbReference>
<evidence type="ECO:0000313" key="7">
    <source>
        <dbReference type="EMBL" id="CAH8356528.1"/>
    </source>
</evidence>
<keyword evidence="2" id="KW-0964">Secreted</keyword>
<dbReference type="AlphaFoldDB" id="A0ABC8KC45"/>
<feature type="domain" description="Gnk2-homologous" evidence="6">
    <location>
        <begin position="18"/>
        <end position="121"/>
    </location>
</feature>
<reference evidence="7 8" key="1">
    <citation type="submission" date="2022-03" db="EMBL/GenBank/DDBJ databases">
        <authorList>
            <person name="Macdonald S."/>
            <person name="Ahmed S."/>
            <person name="Newling K."/>
        </authorList>
    </citation>
    <scope>NUCLEOTIDE SEQUENCE [LARGE SCALE GENOMIC DNA]</scope>
</reference>
<dbReference type="PANTHER" id="PTHR32411">
    <property type="entry name" value="CYSTEINE-RICH REPEAT SECRETORY PROTEIN 38-RELATED"/>
    <property type="match status" value="1"/>
</dbReference>
<keyword evidence="4" id="KW-0677">Repeat</keyword>
<protein>
    <recommendedName>
        <fullName evidence="6">Gnk2-homologous domain-containing protein</fullName>
    </recommendedName>
</protein>
<comment type="similarity">
    <text evidence="5">Belongs to the cysteine-rich repeat secretory protein family.</text>
</comment>
<dbReference type="Gene3D" id="3.30.430.20">
    <property type="entry name" value="Gnk2 domain, C-X8-C-X2-C motif"/>
    <property type="match status" value="2"/>
</dbReference>
<evidence type="ECO:0000313" key="8">
    <source>
        <dbReference type="Proteomes" id="UP001642260"/>
    </source>
</evidence>
<dbReference type="CDD" id="cd23509">
    <property type="entry name" value="Gnk2-like"/>
    <property type="match status" value="2"/>
</dbReference>
<evidence type="ECO:0000256" key="1">
    <source>
        <dbReference type="ARBA" id="ARBA00004613"/>
    </source>
</evidence>
<sequence>MQFLIIHSVSSLNLTNEYLSHICLINQGKYNSGSEYEYNLNYLIDDIRTSHHEVGFTKVSFGNTTANFAQVIVQCRGDSYGSKCNTCFDTAISGFQKRCPNNKGGRIWYDQCFIYVSTVDVELPGKTIYENIFSMHNPQKVRGDAKLFAKKAIDFLSELTLKVQKPTKINHRLVYYAAGEKKVGKNTLYAMVQCLELTVDCTSCLTWSITKLFKKNDIKQGGRVLGTNCDVRYELYPFLRS</sequence>
<gene>
    <name evidence="7" type="ORF">ERUC_LOCUS22283</name>
</gene>
<evidence type="ECO:0000256" key="2">
    <source>
        <dbReference type="ARBA" id="ARBA00022525"/>
    </source>
</evidence>
<keyword evidence="3" id="KW-0732">Signal</keyword>
<dbReference type="Proteomes" id="UP001642260">
    <property type="component" value="Unassembled WGS sequence"/>
</dbReference>
<evidence type="ECO:0000256" key="3">
    <source>
        <dbReference type="ARBA" id="ARBA00022729"/>
    </source>
</evidence>
<evidence type="ECO:0000256" key="4">
    <source>
        <dbReference type="ARBA" id="ARBA00022737"/>
    </source>
</evidence>
<dbReference type="InterPro" id="IPR002902">
    <property type="entry name" value="GNK2"/>
</dbReference>